<evidence type="ECO:0000256" key="1">
    <source>
        <dbReference type="ARBA" id="ARBA00000968"/>
    </source>
</evidence>
<feature type="domain" description="Lumazine-binding" evidence="11">
    <location>
        <begin position="1"/>
        <end position="87"/>
    </location>
</feature>
<dbReference type="GO" id="GO:0009231">
    <property type="term" value="P:riboflavin biosynthetic process"/>
    <property type="evidence" value="ECO:0007669"/>
    <property type="project" value="UniProtKB-KW"/>
</dbReference>
<dbReference type="GO" id="GO:0004746">
    <property type="term" value="F:riboflavin synthase activity"/>
    <property type="evidence" value="ECO:0007669"/>
    <property type="project" value="UniProtKB-UniRule"/>
</dbReference>
<evidence type="ECO:0000256" key="4">
    <source>
        <dbReference type="ARBA" id="ARBA00012827"/>
    </source>
</evidence>
<dbReference type="STRING" id="749222.Nitsa_1866"/>
<dbReference type="InterPro" id="IPR026017">
    <property type="entry name" value="Lumazine-bd_dom"/>
</dbReference>
<accession>E6X242</accession>
<dbReference type="InterPro" id="IPR001783">
    <property type="entry name" value="Lumazine-bd"/>
</dbReference>
<dbReference type="SUPFAM" id="SSF63380">
    <property type="entry name" value="Riboflavin synthase domain-like"/>
    <property type="match status" value="2"/>
</dbReference>
<dbReference type="EC" id="2.5.1.9" evidence="4 9"/>
<reference evidence="12 13" key="1">
    <citation type="journal article" date="2011" name="Stand. Genomic Sci.">
        <title>Complete genome sequence of Nitratifractor salsuginis type strain (E9I37-1).</title>
        <authorList>
            <person name="Anderson I."/>
            <person name="Sikorski J."/>
            <person name="Zeytun A."/>
            <person name="Nolan M."/>
            <person name="Lapidus A."/>
            <person name="Lucas S."/>
            <person name="Hammon N."/>
            <person name="Deshpande S."/>
            <person name="Cheng J.F."/>
            <person name="Tapia R."/>
            <person name="Han C."/>
            <person name="Goodwin L."/>
            <person name="Pitluck S."/>
            <person name="Liolios K."/>
            <person name="Pagani I."/>
            <person name="Ivanova N."/>
            <person name="Huntemann M."/>
            <person name="Mavromatis K."/>
            <person name="Ovchinikova G."/>
            <person name="Pati A."/>
            <person name="Chen A."/>
            <person name="Palaniappan K."/>
            <person name="Land M."/>
            <person name="Hauser L."/>
            <person name="Brambilla E.M."/>
            <person name="Ngatchou-Djao O.D."/>
            <person name="Rohde M."/>
            <person name="Tindall B.J."/>
            <person name="Goker M."/>
            <person name="Detter J.C."/>
            <person name="Woyke T."/>
            <person name="Bristow J."/>
            <person name="Eisen J.A."/>
            <person name="Markowitz V."/>
            <person name="Hugenholtz P."/>
            <person name="Klenk H.P."/>
            <person name="Kyrpides N.C."/>
        </authorList>
    </citation>
    <scope>NUCLEOTIDE SEQUENCE [LARGE SCALE GENOMIC DNA]</scope>
    <source>
        <strain evidence="13">DSM 16511 / JCM 12458 / E9I37-1</strain>
    </source>
</reference>
<organism evidence="12 13">
    <name type="scientific">Nitratifractor salsuginis (strain DSM 16511 / JCM 12458 / E9I37-1)</name>
    <dbReference type="NCBI Taxonomy" id="749222"/>
    <lineage>
        <taxon>Bacteria</taxon>
        <taxon>Pseudomonadati</taxon>
        <taxon>Campylobacterota</taxon>
        <taxon>Epsilonproteobacteria</taxon>
        <taxon>Campylobacterales</taxon>
        <taxon>Sulfurovaceae</taxon>
        <taxon>Nitratifractor</taxon>
    </lineage>
</organism>
<evidence type="ECO:0000256" key="9">
    <source>
        <dbReference type="NCBIfam" id="TIGR00187"/>
    </source>
</evidence>
<feature type="repeat" description="Lumazine-binding" evidence="10">
    <location>
        <begin position="88"/>
        <end position="184"/>
    </location>
</feature>
<keyword evidence="7 12" id="KW-0808">Transferase</keyword>
<dbReference type="CDD" id="cd00402">
    <property type="entry name" value="Riboflavin_synthase_like"/>
    <property type="match status" value="1"/>
</dbReference>
<comment type="pathway">
    <text evidence="3">Cofactor biosynthesis; riboflavin biosynthesis; riboflavin from 2-hydroxy-3-oxobutyl phosphate and 5-amino-6-(D-ribitylamino)uracil: step 2/2.</text>
</comment>
<feature type="domain" description="Lumazine-binding" evidence="11">
    <location>
        <begin position="88"/>
        <end position="184"/>
    </location>
</feature>
<dbReference type="InterPro" id="IPR023366">
    <property type="entry name" value="ATP_synth_asu-like_sf"/>
</dbReference>
<evidence type="ECO:0000256" key="7">
    <source>
        <dbReference type="ARBA" id="ARBA00022679"/>
    </source>
</evidence>
<dbReference type="OrthoDB" id="9788537at2"/>
<evidence type="ECO:0000256" key="5">
    <source>
        <dbReference type="ARBA" id="ARBA00013950"/>
    </source>
</evidence>
<evidence type="ECO:0000256" key="8">
    <source>
        <dbReference type="ARBA" id="ARBA00022737"/>
    </source>
</evidence>
<evidence type="ECO:0000259" key="11">
    <source>
        <dbReference type="PROSITE" id="PS51177"/>
    </source>
</evidence>
<reference evidence="13" key="2">
    <citation type="submission" date="2011-01" db="EMBL/GenBank/DDBJ databases">
        <title>The complete genome of Nitratifractor salsuginis DSM 16511.</title>
        <authorList>
            <consortium name="US DOE Joint Genome Institute (JGI-PGF)"/>
            <person name="Lucas S."/>
            <person name="Copeland A."/>
            <person name="Lapidus A."/>
            <person name="Bruce D."/>
            <person name="Goodwin L."/>
            <person name="Pitluck S."/>
            <person name="Kyrpides N."/>
            <person name="Mavromatis K."/>
            <person name="Ivanova N."/>
            <person name="Mikhailova N."/>
            <person name="Zeytun A."/>
            <person name="Detter J.C."/>
            <person name="Tapia R."/>
            <person name="Han C."/>
            <person name="Land M."/>
            <person name="Hauser L."/>
            <person name="Markowitz V."/>
            <person name="Cheng J.-F."/>
            <person name="Hugenholtz P."/>
            <person name="Woyke T."/>
            <person name="Wu D."/>
            <person name="Tindall B."/>
            <person name="Schuetze A."/>
            <person name="Brambilla E."/>
            <person name="Klenk H.-P."/>
            <person name="Eisen J.A."/>
        </authorList>
    </citation>
    <scope>NUCLEOTIDE SEQUENCE [LARGE SCALE GENOMIC DNA]</scope>
    <source>
        <strain evidence="13">DSM 16511 / JCM 12458 / E9I37-1</strain>
    </source>
</reference>
<dbReference type="Proteomes" id="UP000008633">
    <property type="component" value="Chromosome"/>
</dbReference>
<comment type="catalytic activity">
    <reaction evidence="1">
        <text>2 6,7-dimethyl-8-(1-D-ribityl)lumazine + H(+) = 5-amino-6-(D-ribitylamino)uracil + riboflavin</text>
        <dbReference type="Rhea" id="RHEA:20772"/>
        <dbReference type="ChEBI" id="CHEBI:15378"/>
        <dbReference type="ChEBI" id="CHEBI:15934"/>
        <dbReference type="ChEBI" id="CHEBI:57986"/>
        <dbReference type="ChEBI" id="CHEBI:58201"/>
        <dbReference type="EC" id="2.5.1.9"/>
    </reaction>
</comment>
<keyword evidence="6" id="KW-0686">Riboflavin biosynthesis</keyword>
<dbReference type="PIRSF" id="PIRSF000498">
    <property type="entry name" value="Riboflavin_syn_A"/>
    <property type="match status" value="1"/>
</dbReference>
<dbReference type="HOGENOM" id="CLU_034388_2_0_7"/>
<dbReference type="eggNOG" id="COG0307">
    <property type="taxonomic scope" value="Bacteria"/>
</dbReference>
<dbReference type="Gene3D" id="2.40.30.20">
    <property type="match status" value="2"/>
</dbReference>
<dbReference type="Pfam" id="PF00677">
    <property type="entry name" value="Lum_binding"/>
    <property type="match status" value="2"/>
</dbReference>
<evidence type="ECO:0000313" key="12">
    <source>
        <dbReference type="EMBL" id="ADV47111.1"/>
    </source>
</evidence>
<feature type="repeat" description="Lumazine-binding" evidence="10">
    <location>
        <begin position="1"/>
        <end position="87"/>
    </location>
</feature>
<proteinExistence type="predicted"/>
<gene>
    <name evidence="12" type="ordered locus">Nitsa_1866</name>
</gene>
<dbReference type="PANTHER" id="PTHR21098:SF12">
    <property type="entry name" value="RIBOFLAVIN SYNTHASE"/>
    <property type="match status" value="1"/>
</dbReference>
<dbReference type="PANTHER" id="PTHR21098">
    <property type="entry name" value="RIBOFLAVIN SYNTHASE ALPHA CHAIN"/>
    <property type="match status" value="1"/>
</dbReference>
<evidence type="ECO:0000256" key="10">
    <source>
        <dbReference type="PROSITE-ProRule" id="PRU00524"/>
    </source>
</evidence>
<evidence type="ECO:0000256" key="2">
    <source>
        <dbReference type="ARBA" id="ARBA00002803"/>
    </source>
</evidence>
<dbReference type="PROSITE" id="PS51177">
    <property type="entry name" value="LUMAZINE_BIND"/>
    <property type="match status" value="2"/>
</dbReference>
<dbReference type="NCBIfam" id="NF006767">
    <property type="entry name" value="PRK09289.1"/>
    <property type="match status" value="1"/>
</dbReference>
<evidence type="ECO:0000256" key="6">
    <source>
        <dbReference type="ARBA" id="ARBA00022619"/>
    </source>
</evidence>
<dbReference type="KEGG" id="nsa:Nitsa_1866"/>
<name>E6X242_NITSE</name>
<comment type="function">
    <text evidence="2">Catalyzes the dismutation of two molecules of 6,7-dimethyl-8-ribityllumazine, resulting in the formation of riboflavin and 5-amino-6-(D-ribitylamino)uracil.</text>
</comment>
<dbReference type="AlphaFoldDB" id="E6X242"/>
<dbReference type="NCBIfam" id="TIGR00187">
    <property type="entry name" value="ribE"/>
    <property type="match status" value="1"/>
</dbReference>
<dbReference type="RefSeq" id="WP_013554796.1">
    <property type="nucleotide sequence ID" value="NC_014935.1"/>
</dbReference>
<dbReference type="FunFam" id="2.40.30.20:FF:000004">
    <property type="entry name" value="Riboflavin synthase, alpha subunit"/>
    <property type="match status" value="1"/>
</dbReference>
<keyword evidence="13" id="KW-1185">Reference proteome</keyword>
<dbReference type="InterPro" id="IPR017938">
    <property type="entry name" value="Riboflavin_synthase-like_b-brl"/>
</dbReference>
<dbReference type="EMBL" id="CP002452">
    <property type="protein sequence ID" value="ADV47111.1"/>
    <property type="molecule type" value="Genomic_DNA"/>
</dbReference>
<keyword evidence="8" id="KW-0677">Repeat</keyword>
<sequence>MFTGLIREIGTVVDDRNHILTIRSSLRPEVGDSIAVNGVCLTVTEVLPNGFRVEAADETRRIVPPQKLRGRVHLEPAMRMGDRFEGHIVQGHIDTVGTVRRIQRGENATEYTISVDPAQIAYIIPKGSVAIDGVSLTINEVGDDWFRLTIIPHTIANTLFRDYRVGSKVNIETDLFARYVDHILRHRQERKRGLSWEEVDGMSMSF</sequence>
<evidence type="ECO:0000313" key="13">
    <source>
        <dbReference type="Proteomes" id="UP000008633"/>
    </source>
</evidence>
<protein>
    <recommendedName>
        <fullName evidence="5 9">Riboflavin synthase</fullName>
        <ecNumber evidence="4 9">2.5.1.9</ecNumber>
    </recommendedName>
</protein>
<evidence type="ECO:0000256" key="3">
    <source>
        <dbReference type="ARBA" id="ARBA00004887"/>
    </source>
</evidence>